<dbReference type="Proteomes" id="UP001530400">
    <property type="component" value="Unassembled WGS sequence"/>
</dbReference>
<reference evidence="2 3" key="1">
    <citation type="submission" date="2024-10" db="EMBL/GenBank/DDBJ databases">
        <title>Updated reference genomes for cyclostephanoid diatoms.</title>
        <authorList>
            <person name="Roberts W.R."/>
            <person name="Alverson A.J."/>
        </authorList>
    </citation>
    <scope>NUCLEOTIDE SEQUENCE [LARGE SCALE GENOMIC DNA]</scope>
    <source>
        <strain evidence="2 3">AJA010-31</strain>
    </source>
</reference>
<proteinExistence type="predicted"/>
<dbReference type="SUPFAM" id="SSF51197">
    <property type="entry name" value="Clavaminate synthase-like"/>
    <property type="match status" value="1"/>
</dbReference>
<keyword evidence="3" id="KW-1185">Reference proteome</keyword>
<evidence type="ECO:0000259" key="1">
    <source>
        <dbReference type="PROSITE" id="PS51184"/>
    </source>
</evidence>
<comment type="caution">
    <text evidence="2">The sequence shown here is derived from an EMBL/GenBank/DDBJ whole genome shotgun (WGS) entry which is preliminary data.</text>
</comment>
<dbReference type="PROSITE" id="PS51257">
    <property type="entry name" value="PROKAR_LIPOPROTEIN"/>
    <property type="match status" value="1"/>
</dbReference>
<dbReference type="AlphaFoldDB" id="A0ABD3NE82"/>
<dbReference type="PROSITE" id="PS51184">
    <property type="entry name" value="JMJC"/>
    <property type="match status" value="1"/>
</dbReference>
<feature type="domain" description="JmjC" evidence="1">
    <location>
        <begin position="149"/>
        <end position="369"/>
    </location>
</feature>
<sequence>MAARSASSPPLLSSSCPCEMLPNTFQSYSILLLLPSSVHGFTSLPVPRISLDEYISSPTHDRPIMIRDIASPAVMEELVDGLMEACGNELVSLQHKQKLNGDSSTDIYEVTLQESIDFMMNSNHYDSYFAFCEGLLSTVEGAPSDSIVKLSKSFERIRDKPFPDQENWFDFFPSNVKPTDAIILAGAGATSTLHRDPFEWTGTSLCLEGTKIWRFIYPPLSSEGGVKVVDDALDSYRLDSVAWEEDEDSTILSAGWQSDMSLYAIVDDKFPDAFSWMQCEEEDASLFREKLEEKTSMLSPGVDALHALERIHGNSNEASFATAIQQTGDLLLIPAHCWHQTYAPVPSVAVASQRCSALVDGKNVVDHILNLSKKKNSVPDLLKQSEFADGTGKQIVDQLMRYAIT</sequence>
<protein>
    <recommendedName>
        <fullName evidence="1">JmjC domain-containing protein</fullName>
    </recommendedName>
</protein>
<evidence type="ECO:0000313" key="3">
    <source>
        <dbReference type="Proteomes" id="UP001530400"/>
    </source>
</evidence>
<organism evidence="2 3">
    <name type="scientific">Cyclotella atomus</name>
    <dbReference type="NCBI Taxonomy" id="382360"/>
    <lineage>
        <taxon>Eukaryota</taxon>
        <taxon>Sar</taxon>
        <taxon>Stramenopiles</taxon>
        <taxon>Ochrophyta</taxon>
        <taxon>Bacillariophyta</taxon>
        <taxon>Coscinodiscophyceae</taxon>
        <taxon>Thalassiosirophycidae</taxon>
        <taxon>Stephanodiscales</taxon>
        <taxon>Stephanodiscaceae</taxon>
        <taxon>Cyclotella</taxon>
    </lineage>
</organism>
<evidence type="ECO:0000313" key="2">
    <source>
        <dbReference type="EMBL" id="KAL3773351.1"/>
    </source>
</evidence>
<dbReference type="InterPro" id="IPR003347">
    <property type="entry name" value="JmjC_dom"/>
</dbReference>
<dbReference type="EMBL" id="JALLPJ020001237">
    <property type="protein sequence ID" value="KAL3773351.1"/>
    <property type="molecule type" value="Genomic_DNA"/>
</dbReference>
<accession>A0ABD3NE82</accession>
<name>A0ABD3NE82_9STRA</name>
<dbReference type="Gene3D" id="2.60.120.650">
    <property type="entry name" value="Cupin"/>
    <property type="match status" value="1"/>
</dbReference>
<gene>
    <name evidence="2" type="ORF">ACHAWO_011000</name>
</gene>